<dbReference type="PANTHER" id="PTHR34068:SF2">
    <property type="entry name" value="UPF0145 PROTEIN SCO3412"/>
    <property type="match status" value="1"/>
</dbReference>
<dbReference type="PANTHER" id="PTHR34068">
    <property type="entry name" value="UPF0145 PROTEIN YBJQ"/>
    <property type="match status" value="1"/>
</dbReference>
<dbReference type="EMBL" id="CP042305">
    <property type="protein sequence ID" value="QDZ16841.1"/>
    <property type="molecule type" value="Genomic_DNA"/>
</dbReference>
<dbReference type="OrthoDB" id="9796448at2"/>
<accession>A0A5B8M9M5</accession>
<reference evidence="3 4" key="1">
    <citation type="submission" date="2019-07" db="EMBL/GenBank/DDBJ databases">
        <title>Full genome sequence of Humibacter sp. WJ7-1.</title>
        <authorList>
            <person name="Im W.-T."/>
        </authorList>
    </citation>
    <scope>NUCLEOTIDE SEQUENCE [LARGE SCALE GENOMIC DNA]</scope>
    <source>
        <strain evidence="3 4">WJ7-1</strain>
    </source>
</reference>
<evidence type="ECO:0000256" key="2">
    <source>
        <dbReference type="HAMAP-Rule" id="MF_00338"/>
    </source>
</evidence>
<dbReference type="KEGG" id="huw:FPZ11_11465"/>
<dbReference type="AlphaFoldDB" id="A0A5B8M9M5"/>
<dbReference type="InterPro" id="IPR002765">
    <property type="entry name" value="UPF0145_YbjQ-like"/>
</dbReference>
<gene>
    <name evidence="3" type="ORF">FPZ11_11465</name>
</gene>
<dbReference type="SUPFAM" id="SSF117782">
    <property type="entry name" value="YbjQ-like"/>
    <property type="match status" value="1"/>
</dbReference>
<name>A0A5B8M9M5_9MICO</name>
<protein>
    <recommendedName>
        <fullName evidence="2">UPF0145 protein FPZ11_11465</fullName>
    </recommendedName>
</protein>
<sequence>MFMVTTNDLPGYRITQVLGEVMGLTVRSVNFGQGFTAGFRAMGGGEIPEYTQIMYESRNEVMNRMWGEAVQRGANAIVGMRFDTDSIGSFSEVCAYGTAVVVEPLAAQQASAPAPIG</sequence>
<dbReference type="InterPro" id="IPR035439">
    <property type="entry name" value="UPF0145_dom_sf"/>
</dbReference>
<evidence type="ECO:0000313" key="3">
    <source>
        <dbReference type="EMBL" id="QDZ16841.1"/>
    </source>
</evidence>
<keyword evidence="4" id="KW-1185">Reference proteome</keyword>
<dbReference type="Gene3D" id="3.30.110.70">
    <property type="entry name" value="Hypothetical protein apc22750. Chain B"/>
    <property type="match status" value="1"/>
</dbReference>
<comment type="similarity">
    <text evidence="1 2">Belongs to the UPF0145 family.</text>
</comment>
<evidence type="ECO:0000256" key="1">
    <source>
        <dbReference type="ARBA" id="ARBA00010751"/>
    </source>
</evidence>
<organism evidence="3 4">
    <name type="scientific">Humibacter ginsenosidimutans</name>
    <dbReference type="NCBI Taxonomy" id="2599293"/>
    <lineage>
        <taxon>Bacteria</taxon>
        <taxon>Bacillati</taxon>
        <taxon>Actinomycetota</taxon>
        <taxon>Actinomycetes</taxon>
        <taxon>Micrococcales</taxon>
        <taxon>Microbacteriaceae</taxon>
        <taxon>Humibacter</taxon>
    </lineage>
</organism>
<dbReference type="Pfam" id="PF01906">
    <property type="entry name" value="YbjQ_1"/>
    <property type="match status" value="1"/>
</dbReference>
<dbReference type="HAMAP" id="MF_00338">
    <property type="entry name" value="UPF0145"/>
    <property type="match status" value="1"/>
</dbReference>
<dbReference type="Proteomes" id="UP000320216">
    <property type="component" value="Chromosome"/>
</dbReference>
<proteinExistence type="inferred from homology"/>
<evidence type="ECO:0000313" key="4">
    <source>
        <dbReference type="Proteomes" id="UP000320216"/>
    </source>
</evidence>